<dbReference type="Pfam" id="PF02886">
    <property type="entry name" value="LBP_BPI_CETP_C"/>
    <property type="match status" value="1"/>
</dbReference>
<dbReference type="WBParaSite" id="PSAMB.scaffold3757size16996.g22419.t1">
    <property type="protein sequence ID" value="PSAMB.scaffold3757size16996.g22419.t1"/>
    <property type="gene ID" value="PSAMB.scaffold3757size16996.g22419"/>
</dbReference>
<dbReference type="Proteomes" id="UP000887566">
    <property type="component" value="Unplaced"/>
</dbReference>
<proteinExistence type="predicted"/>
<dbReference type="SUPFAM" id="SSF55394">
    <property type="entry name" value="Bactericidal permeability-increasing protein, BPI"/>
    <property type="match status" value="1"/>
</dbReference>
<accession>A0A914WCV4</accession>
<dbReference type="GO" id="GO:0008289">
    <property type="term" value="F:lipid binding"/>
    <property type="evidence" value="ECO:0007669"/>
    <property type="project" value="InterPro"/>
</dbReference>
<dbReference type="PANTHER" id="PTHR10504">
    <property type="entry name" value="BACTERICIDAL PERMEABILITY-INCREASING BPI PROTEIN-RELATED"/>
    <property type="match status" value="1"/>
</dbReference>
<sequence>MIVVLMCKFRYQGHENDAGIPQASGTIAPAQNSQDLCLNFDADEIFGSAAYALQVSPLSHLTIDQNVLGTFGSAIQHFMQCHCSDNLCIGAIIPAIGAACPEGGVVDVSAQATDVVTFNFNSTGAFGDLKATAGFQSHFPNGEMHDLFHITTTVDLEVPSNLRFEGWMIKGQVLVTGADLQLGSSLIGNIDSAAIQQIWDTVLKIVVETSISHLLEAGIPLPQLPYVNVVNPNIWFAPHALTFCTDAQYTG</sequence>
<dbReference type="InterPro" id="IPR032942">
    <property type="entry name" value="BPI/LBP/Plunc"/>
</dbReference>
<evidence type="ECO:0000259" key="1">
    <source>
        <dbReference type="SMART" id="SM00329"/>
    </source>
</evidence>
<evidence type="ECO:0000313" key="3">
    <source>
        <dbReference type="WBParaSite" id="PSAMB.scaffold3757size16996.g22419.t1"/>
    </source>
</evidence>
<reference evidence="3" key="1">
    <citation type="submission" date="2022-11" db="UniProtKB">
        <authorList>
            <consortium name="WormBaseParasite"/>
        </authorList>
    </citation>
    <scope>IDENTIFICATION</scope>
</reference>
<dbReference type="InterPro" id="IPR001124">
    <property type="entry name" value="Lipid-bd_serum_glycop_C"/>
</dbReference>
<feature type="domain" description="Lipid-binding serum glycoprotein C-terminal" evidence="1">
    <location>
        <begin position="30"/>
        <end position="245"/>
    </location>
</feature>
<dbReference type="AlphaFoldDB" id="A0A914WCV4"/>
<dbReference type="PANTHER" id="PTHR10504:SF131">
    <property type="entry name" value="BPI2 DOMAIN-CONTAINING PROTEIN"/>
    <property type="match status" value="1"/>
</dbReference>
<evidence type="ECO:0000313" key="2">
    <source>
        <dbReference type="Proteomes" id="UP000887566"/>
    </source>
</evidence>
<protein>
    <submittedName>
        <fullName evidence="3">Lipid-binding serum glycoprotein C-terminal domain-containing protein</fullName>
    </submittedName>
</protein>
<name>A0A914WCV4_9BILA</name>
<keyword evidence="2" id="KW-1185">Reference proteome</keyword>
<dbReference type="Gene3D" id="3.15.20.10">
    <property type="entry name" value="Bactericidal permeability-increasing protein, domain 2"/>
    <property type="match status" value="1"/>
</dbReference>
<organism evidence="2 3">
    <name type="scientific">Plectus sambesii</name>
    <dbReference type="NCBI Taxonomy" id="2011161"/>
    <lineage>
        <taxon>Eukaryota</taxon>
        <taxon>Metazoa</taxon>
        <taxon>Ecdysozoa</taxon>
        <taxon>Nematoda</taxon>
        <taxon>Chromadorea</taxon>
        <taxon>Plectida</taxon>
        <taxon>Plectina</taxon>
        <taxon>Plectoidea</taxon>
        <taxon>Plectidae</taxon>
        <taxon>Plectus</taxon>
    </lineage>
</organism>
<dbReference type="InterPro" id="IPR017943">
    <property type="entry name" value="Bactericidal_perm-incr_a/b_dom"/>
</dbReference>
<dbReference type="SMART" id="SM00329">
    <property type="entry name" value="BPI2"/>
    <property type="match status" value="1"/>
</dbReference>
<dbReference type="GO" id="GO:0005615">
    <property type="term" value="C:extracellular space"/>
    <property type="evidence" value="ECO:0007669"/>
    <property type="project" value="TreeGrafter"/>
</dbReference>